<dbReference type="EMBL" id="GIBP01011644">
    <property type="protein sequence ID" value="NDV40613.1"/>
    <property type="molecule type" value="Transcribed_RNA"/>
</dbReference>
<organism evidence="1">
    <name type="scientific">Arcella intermedia</name>
    <dbReference type="NCBI Taxonomy" id="1963864"/>
    <lineage>
        <taxon>Eukaryota</taxon>
        <taxon>Amoebozoa</taxon>
        <taxon>Tubulinea</taxon>
        <taxon>Elardia</taxon>
        <taxon>Arcellinida</taxon>
        <taxon>Sphaerothecina</taxon>
        <taxon>Arcellidae</taxon>
        <taxon>Arcella</taxon>
    </lineage>
</organism>
<sequence>MRCAINCFIVTNELYIHFFHFLCDLCSILRVFVGNETLSF</sequence>
<evidence type="ECO:0000313" key="1">
    <source>
        <dbReference type="EMBL" id="NDV40613.1"/>
    </source>
</evidence>
<name>A0A6B2LUB1_9EUKA</name>
<accession>A0A6B2LUB1</accession>
<reference evidence="1" key="1">
    <citation type="journal article" date="2020" name="J. Eukaryot. Microbiol.">
        <title>De novo Sequencing, Assembly and Annotation of the Transcriptome for the Free-Living Testate Amoeba Arcella intermedia.</title>
        <authorList>
            <person name="Ribeiro G.M."/>
            <person name="Porfirio-Sousa A.L."/>
            <person name="Maurer-Alcala X.X."/>
            <person name="Katz L.A."/>
            <person name="Lahr D.J.G."/>
        </authorList>
    </citation>
    <scope>NUCLEOTIDE SEQUENCE</scope>
</reference>
<protein>
    <submittedName>
        <fullName evidence="1">Uncharacterized protein</fullName>
    </submittedName>
</protein>
<proteinExistence type="predicted"/>
<dbReference type="AlphaFoldDB" id="A0A6B2LUB1"/>